<evidence type="ECO:0000313" key="11">
    <source>
        <dbReference type="EMBL" id="KAH7149961.1"/>
    </source>
</evidence>
<keyword evidence="4 6" id="KW-0067">ATP-binding</keyword>
<keyword evidence="5 7" id="KW-0694">RNA-binding</keyword>
<accession>A0A9P9JA40</accession>
<feature type="compositionally biased region" description="Basic and acidic residues" evidence="8">
    <location>
        <begin position="598"/>
        <end position="608"/>
    </location>
</feature>
<feature type="compositionally biased region" description="Low complexity" evidence="8">
    <location>
        <begin position="613"/>
        <end position="622"/>
    </location>
</feature>
<feature type="compositionally biased region" description="Basic and acidic residues" evidence="8">
    <location>
        <begin position="580"/>
        <end position="590"/>
    </location>
</feature>
<dbReference type="Gene3D" id="3.40.50.300">
    <property type="entry name" value="P-loop containing nucleotide triphosphate hydrolases"/>
    <property type="match status" value="2"/>
</dbReference>
<feature type="region of interest" description="Disordered" evidence="8">
    <location>
        <begin position="572"/>
        <end position="648"/>
    </location>
</feature>
<organism evidence="11 12">
    <name type="scientific">Dactylonectria estremocensis</name>
    <dbReference type="NCBI Taxonomy" id="1079267"/>
    <lineage>
        <taxon>Eukaryota</taxon>
        <taxon>Fungi</taxon>
        <taxon>Dikarya</taxon>
        <taxon>Ascomycota</taxon>
        <taxon>Pezizomycotina</taxon>
        <taxon>Sordariomycetes</taxon>
        <taxon>Hypocreomycetidae</taxon>
        <taxon>Hypocreales</taxon>
        <taxon>Nectriaceae</taxon>
        <taxon>Dactylonectria</taxon>
    </lineage>
</organism>
<dbReference type="InterPro" id="IPR027417">
    <property type="entry name" value="P-loop_NTPase"/>
</dbReference>
<comment type="domain">
    <text evidence="7">The Q motif is unique to and characteristic of the DEAD box family of RNA helicases and controls ATP binding and hydrolysis.</text>
</comment>
<dbReference type="EC" id="3.6.4.13" evidence="7"/>
<keyword evidence="3 6" id="KW-0347">Helicase</keyword>
<dbReference type="InterPro" id="IPR014001">
    <property type="entry name" value="Helicase_ATP-bd"/>
</dbReference>
<evidence type="ECO:0000256" key="7">
    <source>
        <dbReference type="RuleBase" id="RU365068"/>
    </source>
</evidence>
<dbReference type="SMART" id="SM00487">
    <property type="entry name" value="DEXDc"/>
    <property type="match status" value="1"/>
</dbReference>
<dbReference type="PROSITE" id="PS51194">
    <property type="entry name" value="HELICASE_CTER"/>
    <property type="match status" value="1"/>
</dbReference>
<dbReference type="GO" id="GO:0016787">
    <property type="term" value="F:hydrolase activity"/>
    <property type="evidence" value="ECO:0007669"/>
    <property type="project" value="UniProtKB-KW"/>
</dbReference>
<evidence type="ECO:0000259" key="9">
    <source>
        <dbReference type="PROSITE" id="PS51192"/>
    </source>
</evidence>
<dbReference type="PROSITE" id="PS51192">
    <property type="entry name" value="HELICASE_ATP_BIND_1"/>
    <property type="match status" value="1"/>
</dbReference>
<evidence type="ECO:0000256" key="1">
    <source>
        <dbReference type="ARBA" id="ARBA00022741"/>
    </source>
</evidence>
<comment type="similarity">
    <text evidence="6">Belongs to the DEAD box helicase family.</text>
</comment>
<protein>
    <recommendedName>
        <fullName evidence="7">ATP-dependent RNA helicase</fullName>
        <ecNumber evidence="7">3.6.4.13</ecNumber>
    </recommendedName>
</protein>
<dbReference type="InterPro" id="IPR000629">
    <property type="entry name" value="RNA-helicase_DEAD-box_CS"/>
</dbReference>
<dbReference type="CDD" id="cd18787">
    <property type="entry name" value="SF2_C_DEAD"/>
    <property type="match status" value="1"/>
</dbReference>
<dbReference type="GO" id="GO:0005524">
    <property type="term" value="F:ATP binding"/>
    <property type="evidence" value="ECO:0007669"/>
    <property type="project" value="UniProtKB-UniRule"/>
</dbReference>
<keyword evidence="1 6" id="KW-0547">Nucleotide-binding</keyword>
<gene>
    <name evidence="11" type="ORF">B0J13DRAFT_594452</name>
</gene>
<evidence type="ECO:0000256" key="6">
    <source>
        <dbReference type="RuleBase" id="RU000492"/>
    </source>
</evidence>
<name>A0A9P9JA40_9HYPO</name>
<feature type="domain" description="Helicase ATP-binding" evidence="9">
    <location>
        <begin position="110"/>
        <end position="301"/>
    </location>
</feature>
<dbReference type="InterPro" id="IPR001650">
    <property type="entry name" value="Helicase_C-like"/>
</dbReference>
<reference evidence="11" key="1">
    <citation type="journal article" date="2021" name="Nat. Commun.">
        <title>Genetic determinants of endophytism in the Arabidopsis root mycobiome.</title>
        <authorList>
            <person name="Mesny F."/>
            <person name="Miyauchi S."/>
            <person name="Thiergart T."/>
            <person name="Pickel B."/>
            <person name="Atanasova L."/>
            <person name="Karlsson M."/>
            <person name="Huettel B."/>
            <person name="Barry K.W."/>
            <person name="Haridas S."/>
            <person name="Chen C."/>
            <person name="Bauer D."/>
            <person name="Andreopoulos W."/>
            <person name="Pangilinan J."/>
            <person name="LaButti K."/>
            <person name="Riley R."/>
            <person name="Lipzen A."/>
            <person name="Clum A."/>
            <person name="Drula E."/>
            <person name="Henrissat B."/>
            <person name="Kohler A."/>
            <person name="Grigoriev I.V."/>
            <person name="Martin F.M."/>
            <person name="Hacquard S."/>
        </authorList>
    </citation>
    <scope>NUCLEOTIDE SEQUENCE</scope>
    <source>
        <strain evidence="11">MPI-CAGE-AT-0021</strain>
    </source>
</reference>
<dbReference type="EMBL" id="JAGMUU010000006">
    <property type="protein sequence ID" value="KAH7149961.1"/>
    <property type="molecule type" value="Genomic_DNA"/>
</dbReference>
<evidence type="ECO:0000256" key="4">
    <source>
        <dbReference type="ARBA" id="ARBA00022840"/>
    </source>
</evidence>
<dbReference type="OrthoDB" id="193716at2759"/>
<evidence type="ECO:0000256" key="2">
    <source>
        <dbReference type="ARBA" id="ARBA00022801"/>
    </source>
</evidence>
<dbReference type="PROSITE" id="PS00039">
    <property type="entry name" value="DEAD_ATP_HELICASE"/>
    <property type="match status" value="1"/>
</dbReference>
<comment type="function">
    <text evidence="7">RNA helicase.</text>
</comment>
<evidence type="ECO:0000256" key="8">
    <source>
        <dbReference type="SAM" id="MobiDB-lite"/>
    </source>
</evidence>
<dbReference type="GO" id="GO:0003723">
    <property type="term" value="F:RNA binding"/>
    <property type="evidence" value="ECO:0007669"/>
    <property type="project" value="UniProtKB-UniRule"/>
</dbReference>
<comment type="caution">
    <text evidence="11">The sequence shown here is derived from an EMBL/GenBank/DDBJ whole genome shotgun (WGS) entry which is preliminary data.</text>
</comment>
<evidence type="ECO:0000259" key="10">
    <source>
        <dbReference type="PROSITE" id="PS51194"/>
    </source>
</evidence>
<feature type="domain" description="Helicase C-terminal" evidence="10">
    <location>
        <begin position="337"/>
        <end position="502"/>
    </location>
</feature>
<dbReference type="PANTHER" id="PTHR24031">
    <property type="entry name" value="RNA HELICASE"/>
    <property type="match status" value="1"/>
</dbReference>
<dbReference type="AlphaFoldDB" id="A0A9P9JA40"/>
<comment type="catalytic activity">
    <reaction evidence="7">
        <text>ATP + H2O = ADP + phosphate + H(+)</text>
        <dbReference type="Rhea" id="RHEA:13065"/>
        <dbReference type="ChEBI" id="CHEBI:15377"/>
        <dbReference type="ChEBI" id="CHEBI:15378"/>
        <dbReference type="ChEBI" id="CHEBI:30616"/>
        <dbReference type="ChEBI" id="CHEBI:43474"/>
        <dbReference type="ChEBI" id="CHEBI:456216"/>
        <dbReference type="EC" id="3.6.4.13"/>
    </reaction>
</comment>
<dbReference type="SUPFAM" id="SSF52540">
    <property type="entry name" value="P-loop containing nucleoside triphosphate hydrolases"/>
    <property type="match status" value="2"/>
</dbReference>
<evidence type="ECO:0000313" key="12">
    <source>
        <dbReference type="Proteomes" id="UP000717696"/>
    </source>
</evidence>
<dbReference type="SMART" id="SM00490">
    <property type="entry name" value="HELICc"/>
    <property type="match status" value="1"/>
</dbReference>
<proteinExistence type="inferred from homology"/>
<dbReference type="Proteomes" id="UP000717696">
    <property type="component" value="Unassembled WGS sequence"/>
</dbReference>
<keyword evidence="12" id="KW-1185">Reference proteome</keyword>
<dbReference type="GO" id="GO:0003724">
    <property type="term" value="F:RNA helicase activity"/>
    <property type="evidence" value="ECO:0007669"/>
    <property type="project" value="UniProtKB-EC"/>
</dbReference>
<dbReference type="Pfam" id="PF00271">
    <property type="entry name" value="Helicase_C"/>
    <property type="match status" value="1"/>
</dbReference>
<sequence>MFRNSLRRCANQASATATASLLSQTRTTLPIARRQLVPVLSTISPLNRIASIYRAYSSEAPAAANEAPVATPTEEAAKFTELEGVHPNLVDAITKGMGYNDMTPVQAKTINPALKGTDIVAQAKTGTGKTLAFLLPLLQRMLVEDPNLARKGARYNARADDIRGIILSPTRELAEQIAVEARRLTRNTGLVVQCAVGGTDKRGMLQRTKRDGCHLLVATPGRLNDLLQDSRSGIDAPNLAALVLDEADRMLDVGFERELNEIIACLPKTSEKTRQTMLVSATIPDNVIRLARTMVRADDFEFVQTIAENDSLTHAKVPQKIAPVTSWTNVFPTLFELVDREVAKAKEDPNGRPFKAIVYFNTTSLVELAGELAYQRERNGSSGPKAIASFVLQSKLTQGQRQKAADDFRRVKEGILMSSDVTARGMDFPNVTHVIQVDTPRDRESYIHRLGRTGRQNKEGEGWLIIPHASVGNARKMLKGLPITQDATLESAEIDSASGELTPAHTEMKSLFGTMSRSTLGSTYTSMFGTAVDKMSMAEDVNEWVVQGWGWQKPPAVSRRWATLMGLARAPGMNIQDGVGRSRDGDDRQGGHGGGYGGDRRGPRRSDSGRFGGDSFDNMARSAFRDDAGRGGRGGGRGGGRDYGRSSF</sequence>
<keyword evidence="2 6" id="KW-0378">Hydrolase</keyword>
<dbReference type="Pfam" id="PF00270">
    <property type="entry name" value="DEAD"/>
    <property type="match status" value="1"/>
</dbReference>
<feature type="compositionally biased region" description="Basic and acidic residues" evidence="8">
    <location>
        <begin position="639"/>
        <end position="648"/>
    </location>
</feature>
<dbReference type="InterPro" id="IPR011545">
    <property type="entry name" value="DEAD/DEAH_box_helicase_dom"/>
</dbReference>
<evidence type="ECO:0000256" key="5">
    <source>
        <dbReference type="ARBA" id="ARBA00022884"/>
    </source>
</evidence>
<evidence type="ECO:0000256" key="3">
    <source>
        <dbReference type="ARBA" id="ARBA00022806"/>
    </source>
</evidence>